<reference evidence="1 2" key="1">
    <citation type="submission" date="2015-10" db="EMBL/GenBank/DDBJ databases">
        <title>Transcriptomic analysis of a linuron degrading triple-species bacterial consortium.</title>
        <authorList>
            <person name="Albers P."/>
        </authorList>
    </citation>
    <scope>NUCLEOTIDE SEQUENCE [LARGE SCALE GENOMIC DNA]</scope>
    <source>
        <strain evidence="1 2">WDL6</strain>
    </source>
</reference>
<evidence type="ECO:0000313" key="1">
    <source>
        <dbReference type="EMBL" id="KWT70726.1"/>
    </source>
</evidence>
<accession>A0A109BL89</accession>
<dbReference type="AlphaFoldDB" id="A0A109BL89"/>
<evidence type="ECO:0000313" key="2">
    <source>
        <dbReference type="Proteomes" id="UP000059074"/>
    </source>
</evidence>
<dbReference type="STRING" id="121290.APY04_0787"/>
<dbReference type="PATRIC" id="fig|121290.4.peg.3475"/>
<proteinExistence type="predicted"/>
<dbReference type="EMBL" id="LMTR01000028">
    <property type="protein sequence ID" value="KWT70726.1"/>
    <property type="molecule type" value="Genomic_DNA"/>
</dbReference>
<comment type="caution">
    <text evidence="1">The sequence shown here is derived from an EMBL/GenBank/DDBJ whole genome shotgun (WGS) entry which is preliminary data.</text>
</comment>
<dbReference type="Proteomes" id="UP000059074">
    <property type="component" value="Unassembled WGS sequence"/>
</dbReference>
<protein>
    <submittedName>
        <fullName evidence="1">Uncharacterized protein</fullName>
    </submittedName>
</protein>
<dbReference type="RefSeq" id="WP_068459861.1">
    <property type="nucleotide sequence ID" value="NZ_LMTR01000028.1"/>
</dbReference>
<organism evidence="1 2">
    <name type="scientific">Hyphomicrobium sulfonivorans</name>
    <dbReference type="NCBI Taxonomy" id="121290"/>
    <lineage>
        <taxon>Bacteria</taxon>
        <taxon>Pseudomonadati</taxon>
        <taxon>Pseudomonadota</taxon>
        <taxon>Alphaproteobacteria</taxon>
        <taxon>Hyphomicrobiales</taxon>
        <taxon>Hyphomicrobiaceae</taxon>
        <taxon>Hyphomicrobium</taxon>
    </lineage>
</organism>
<keyword evidence="2" id="KW-1185">Reference proteome</keyword>
<gene>
    <name evidence="1" type="ORF">APY04_0787</name>
</gene>
<name>A0A109BL89_HYPSL</name>
<sequence length="127" mass="14121">MITLAKLEAEGCAVVRIRAELNFAGCFVAHVHGWAASVPDGDALDRVFVCEDGDVGDERAGPELVDWRDFNCTHSHLERAISKALWEAARHPAVASQLRHAQATRFRPDALPRFVTAMAKERQMERV</sequence>